<evidence type="ECO:0000313" key="7">
    <source>
        <dbReference type="Proteomes" id="UP000663864"/>
    </source>
</evidence>
<dbReference type="Proteomes" id="UP000663882">
    <property type="component" value="Unassembled WGS sequence"/>
</dbReference>
<reference evidence="1" key="1">
    <citation type="submission" date="2021-02" db="EMBL/GenBank/DDBJ databases">
        <authorList>
            <person name="Nowell W R."/>
        </authorList>
    </citation>
    <scope>NUCLEOTIDE SEQUENCE</scope>
</reference>
<dbReference type="Proteomes" id="UP000663874">
    <property type="component" value="Unassembled WGS sequence"/>
</dbReference>
<gene>
    <name evidence="6" type="ORF">FNK824_LOCUS28192</name>
    <name evidence="5" type="ORF">JBS370_LOCUS22361</name>
    <name evidence="4" type="ORF">OTI717_LOCUS23913</name>
    <name evidence="2" type="ORF">RFH988_LOCUS35515</name>
    <name evidence="3" type="ORF">SEV965_LOCUS35257</name>
    <name evidence="1" type="ORF">ZHD862_LOCUS27897</name>
</gene>
<dbReference type="Proteomes" id="UP000663836">
    <property type="component" value="Unassembled WGS sequence"/>
</dbReference>
<evidence type="ECO:0000313" key="5">
    <source>
        <dbReference type="EMBL" id="CAF3929217.1"/>
    </source>
</evidence>
<dbReference type="PANTHER" id="PTHR32341:SF10">
    <property type="entry name" value="INTERFERON-INDUCIBLE GTPASE 5"/>
    <property type="match status" value="1"/>
</dbReference>
<dbReference type="OrthoDB" id="422720at2759"/>
<evidence type="ECO:0000313" key="3">
    <source>
        <dbReference type="EMBL" id="CAF1484261.1"/>
    </source>
</evidence>
<dbReference type="Proteomes" id="UP000663823">
    <property type="component" value="Unassembled WGS sequence"/>
</dbReference>
<name>A0A815DEA5_9BILA</name>
<dbReference type="EMBL" id="CAJNOT010002258">
    <property type="protein sequence ID" value="CAF1299705.1"/>
    <property type="molecule type" value="Genomic_DNA"/>
</dbReference>
<evidence type="ECO:0000313" key="2">
    <source>
        <dbReference type="EMBL" id="CAF1419078.1"/>
    </source>
</evidence>
<dbReference type="AlphaFoldDB" id="A0A815DEA5"/>
<protein>
    <submittedName>
        <fullName evidence="1">Uncharacterized protein</fullName>
    </submittedName>
</protein>
<organism evidence="1 7">
    <name type="scientific">Rotaria sordida</name>
    <dbReference type="NCBI Taxonomy" id="392033"/>
    <lineage>
        <taxon>Eukaryota</taxon>
        <taxon>Metazoa</taxon>
        <taxon>Spiralia</taxon>
        <taxon>Gnathifera</taxon>
        <taxon>Rotifera</taxon>
        <taxon>Eurotatoria</taxon>
        <taxon>Bdelloidea</taxon>
        <taxon>Philodinida</taxon>
        <taxon>Philodinidae</taxon>
        <taxon>Rotaria</taxon>
    </lineage>
</organism>
<dbReference type="Proteomes" id="UP000663864">
    <property type="component" value="Unassembled WGS sequence"/>
</dbReference>
<evidence type="ECO:0000313" key="1">
    <source>
        <dbReference type="EMBL" id="CAF1299705.1"/>
    </source>
</evidence>
<accession>A0A815DEA5</accession>
<dbReference type="PANTHER" id="PTHR32341">
    <property type="entry name" value="INTERFERON-INDUCIBLE GTPASE"/>
    <property type="match status" value="1"/>
</dbReference>
<dbReference type="EMBL" id="CAJNOU010005641">
    <property type="protein sequence ID" value="CAF1484261.1"/>
    <property type="molecule type" value="Genomic_DNA"/>
</dbReference>
<dbReference type="EMBL" id="CAJNOO010005455">
    <property type="protein sequence ID" value="CAF1419078.1"/>
    <property type="molecule type" value="Genomic_DNA"/>
</dbReference>
<dbReference type="EMBL" id="CAJOBE010007620">
    <property type="protein sequence ID" value="CAF4041320.1"/>
    <property type="molecule type" value="Genomic_DNA"/>
</dbReference>
<dbReference type="EMBL" id="CAJOAX010004386">
    <property type="protein sequence ID" value="CAF3903535.1"/>
    <property type="molecule type" value="Genomic_DNA"/>
</dbReference>
<sequence length="149" mass="15887">MLRRRVWTVAIVGAAVAAVPLPAVSVAFDLAAIVAEINYYKQQLGLEDEQLRCVANLHGIQLNVLKGLLTDVASAGLFGDVTSLITRLVQQFAVEVTAEEVAHYIPVVGTLISSSIAFGVMRYVLNDALGKCEQAALKLIGVLARNVAQ</sequence>
<proteinExistence type="predicted"/>
<dbReference type="Proteomes" id="UP000663889">
    <property type="component" value="Unassembled WGS sequence"/>
</dbReference>
<evidence type="ECO:0000313" key="6">
    <source>
        <dbReference type="EMBL" id="CAF4041320.1"/>
    </source>
</evidence>
<comment type="caution">
    <text evidence="1">The sequence shown here is derived from an EMBL/GenBank/DDBJ whole genome shotgun (WGS) entry which is preliminary data.</text>
</comment>
<evidence type="ECO:0000313" key="4">
    <source>
        <dbReference type="EMBL" id="CAF3903535.1"/>
    </source>
</evidence>
<dbReference type="EMBL" id="CAJOBD010003113">
    <property type="protein sequence ID" value="CAF3929217.1"/>
    <property type="molecule type" value="Genomic_DNA"/>
</dbReference>
<dbReference type="InterPro" id="IPR051515">
    <property type="entry name" value="IRG"/>
</dbReference>